<feature type="region of interest" description="Disordered" evidence="1">
    <location>
        <begin position="58"/>
        <end position="78"/>
    </location>
</feature>
<dbReference type="Proteomes" id="UP000095284">
    <property type="component" value="Unplaced"/>
</dbReference>
<proteinExistence type="predicted"/>
<reference evidence="3" key="1">
    <citation type="submission" date="2016-11" db="UniProtKB">
        <authorList>
            <consortium name="WormBaseParasite"/>
        </authorList>
    </citation>
    <scope>IDENTIFICATION</scope>
</reference>
<sequence>MGQIQLTFLTETLYTLRILQLKFKLDSSFVYTDALMRMPQQRRYSVATPVDIYGHGQRQQVNSKFRKRTSTFPEPKAKFSPAKCLNQEKRRLDTNNNRTADEMLGEDKKTGAKKRKLLTKLFRVLTLKDISVGKTYPRDYRAKHASAKRKRARHSQSSTLSNYEPMPTILEESDSELASVQSTVHRFSGLHVSPSNNTLTAA</sequence>
<organism evidence="2 3">
    <name type="scientific">Bursaphelenchus xylophilus</name>
    <name type="common">Pinewood nematode worm</name>
    <name type="synonym">Aphelenchoides xylophilus</name>
    <dbReference type="NCBI Taxonomy" id="6326"/>
    <lineage>
        <taxon>Eukaryota</taxon>
        <taxon>Metazoa</taxon>
        <taxon>Ecdysozoa</taxon>
        <taxon>Nematoda</taxon>
        <taxon>Chromadorea</taxon>
        <taxon>Rhabditida</taxon>
        <taxon>Tylenchina</taxon>
        <taxon>Tylenchomorpha</taxon>
        <taxon>Aphelenchoidea</taxon>
        <taxon>Aphelenchoididae</taxon>
        <taxon>Bursaphelenchus</taxon>
    </lineage>
</organism>
<dbReference type="WBParaSite" id="BXY_0207400.1">
    <property type="protein sequence ID" value="BXY_0207400.1"/>
    <property type="gene ID" value="BXY_0207400"/>
</dbReference>
<evidence type="ECO:0000256" key="1">
    <source>
        <dbReference type="SAM" id="MobiDB-lite"/>
    </source>
</evidence>
<dbReference type="AlphaFoldDB" id="A0A1I7RMY8"/>
<protein>
    <submittedName>
        <fullName evidence="3">Uncharacterized protein</fullName>
    </submittedName>
</protein>
<feature type="compositionally biased region" description="Basic residues" evidence="1">
    <location>
        <begin position="143"/>
        <end position="154"/>
    </location>
</feature>
<evidence type="ECO:0000313" key="2">
    <source>
        <dbReference type="Proteomes" id="UP000095284"/>
    </source>
</evidence>
<accession>A0A1I7RMY8</accession>
<name>A0A1I7RMY8_BURXY</name>
<evidence type="ECO:0000313" key="3">
    <source>
        <dbReference type="WBParaSite" id="BXY_0207400.1"/>
    </source>
</evidence>
<feature type="region of interest" description="Disordered" evidence="1">
    <location>
        <begin position="141"/>
        <end position="165"/>
    </location>
</feature>